<evidence type="ECO:0000313" key="2">
    <source>
        <dbReference type="Ensembl" id="ENSEEEP00000056898.1"/>
    </source>
</evidence>
<dbReference type="Proteomes" id="UP000314983">
    <property type="component" value="Chromosome 21"/>
</dbReference>
<dbReference type="GeneTree" id="ENSGT00940000165226"/>
<reference evidence="2" key="3">
    <citation type="submission" date="2025-09" db="UniProtKB">
        <authorList>
            <consortium name="Ensembl"/>
        </authorList>
    </citation>
    <scope>IDENTIFICATION</scope>
</reference>
<gene>
    <name evidence="2" type="primary">BEAN1</name>
</gene>
<evidence type="ECO:0000313" key="3">
    <source>
        <dbReference type="Proteomes" id="UP000314983"/>
    </source>
</evidence>
<dbReference type="PANTHER" id="PTHR36464:SF1">
    <property type="entry name" value="PROTEIN BEAN1"/>
    <property type="match status" value="1"/>
</dbReference>
<name>A0AAY5EJ09_ELEEL</name>
<keyword evidence="1" id="KW-0472">Membrane</keyword>
<feature type="transmembrane region" description="Helical" evidence="1">
    <location>
        <begin position="51"/>
        <end position="74"/>
    </location>
</feature>
<dbReference type="InterPro" id="IPR039352">
    <property type="entry name" value="BEAN1"/>
</dbReference>
<reference evidence="2 3" key="1">
    <citation type="submission" date="2020-05" db="EMBL/GenBank/DDBJ databases">
        <title>Electrophorus electricus (electric eel) genome, fEleEle1, primary haplotype.</title>
        <authorList>
            <person name="Myers G."/>
            <person name="Meyer A."/>
            <person name="Fedrigo O."/>
            <person name="Formenti G."/>
            <person name="Rhie A."/>
            <person name="Tracey A."/>
            <person name="Sims Y."/>
            <person name="Jarvis E.D."/>
        </authorList>
    </citation>
    <scope>NUCLEOTIDE SEQUENCE [LARGE SCALE GENOMIC DNA]</scope>
</reference>
<evidence type="ECO:0008006" key="4">
    <source>
        <dbReference type="Google" id="ProtNLM"/>
    </source>
</evidence>
<dbReference type="PANTHER" id="PTHR36464">
    <property type="entry name" value="PROTEIN BEAN1"/>
    <property type="match status" value="1"/>
</dbReference>
<proteinExistence type="predicted"/>
<reference evidence="2" key="2">
    <citation type="submission" date="2025-08" db="UniProtKB">
        <authorList>
            <consortium name="Ensembl"/>
        </authorList>
    </citation>
    <scope>IDENTIFICATION</scope>
</reference>
<sequence length="268" mass="29936">MYHYIFIYSSNNIHFPVFPCISSRSNQSSPIHEYPDCRDRASEPSLLVSPLVVAGIVIGLVLFLSCVTIIVGSLRKDREAHAHTHTHTHTHARICKCTHRHVCTCRHANTMFLIRNVTDWKVLGKVTQSQSLFFCFSYEECVGPAATQIYVPTDDPPPYSLTDPCHRDQLHPPHSCLEAQELPASASWLSVSGSSQHPIRLQDWIAHPVASISLSATPLEEAPPYEAVVREQSQPLPQSQLLPLLPMDLLKHTAEESTPQHPVPHTVV</sequence>
<protein>
    <recommendedName>
        <fullName evidence="4">Brain expressed associated with NEDD4 1</fullName>
    </recommendedName>
</protein>
<organism evidence="2 3">
    <name type="scientific">Electrophorus electricus</name>
    <name type="common">Electric eel</name>
    <name type="synonym">Gymnotus electricus</name>
    <dbReference type="NCBI Taxonomy" id="8005"/>
    <lineage>
        <taxon>Eukaryota</taxon>
        <taxon>Metazoa</taxon>
        <taxon>Chordata</taxon>
        <taxon>Craniata</taxon>
        <taxon>Vertebrata</taxon>
        <taxon>Euteleostomi</taxon>
        <taxon>Actinopterygii</taxon>
        <taxon>Neopterygii</taxon>
        <taxon>Teleostei</taxon>
        <taxon>Ostariophysi</taxon>
        <taxon>Gymnotiformes</taxon>
        <taxon>Gymnotoidei</taxon>
        <taxon>Gymnotidae</taxon>
        <taxon>Electrophorus</taxon>
    </lineage>
</organism>
<keyword evidence="3" id="KW-1185">Reference proteome</keyword>
<keyword evidence="1" id="KW-0812">Transmembrane</keyword>
<dbReference type="Ensembl" id="ENSEEET00000058935.1">
    <property type="protein sequence ID" value="ENSEEEP00000056898.1"/>
    <property type="gene ID" value="ENSEEEG00000020582.2"/>
</dbReference>
<evidence type="ECO:0000256" key="1">
    <source>
        <dbReference type="SAM" id="Phobius"/>
    </source>
</evidence>
<keyword evidence="1" id="KW-1133">Transmembrane helix</keyword>
<dbReference type="AlphaFoldDB" id="A0AAY5EJ09"/>
<accession>A0AAY5EJ09</accession>